<keyword evidence="6 8" id="KW-0472">Membrane</keyword>
<evidence type="ECO:0000256" key="1">
    <source>
        <dbReference type="ARBA" id="ARBA00004141"/>
    </source>
</evidence>
<dbReference type="PANTHER" id="PTHR11003">
    <property type="entry name" value="POTASSIUM CHANNEL, SUBFAMILY K"/>
    <property type="match status" value="1"/>
</dbReference>
<evidence type="ECO:0000256" key="2">
    <source>
        <dbReference type="ARBA" id="ARBA00022448"/>
    </source>
</evidence>
<dbReference type="GO" id="GO:0022841">
    <property type="term" value="F:potassium ion leak channel activity"/>
    <property type="evidence" value="ECO:0007669"/>
    <property type="project" value="TreeGrafter"/>
</dbReference>
<accession>A0A1C0YTK4</accession>
<keyword evidence="7" id="KW-0407">Ion channel</keyword>
<dbReference type="SUPFAM" id="SSF81324">
    <property type="entry name" value="Voltage-gated potassium channels"/>
    <property type="match status" value="1"/>
</dbReference>
<dbReference type="AlphaFoldDB" id="A0A1C0YTK4"/>
<dbReference type="Gene3D" id="1.10.287.70">
    <property type="match status" value="1"/>
</dbReference>
<evidence type="ECO:0000313" key="11">
    <source>
        <dbReference type="Proteomes" id="UP000093482"/>
    </source>
</evidence>
<keyword evidence="3 8" id="KW-0812">Transmembrane</keyword>
<reference evidence="10 11" key="1">
    <citation type="submission" date="2016-07" db="EMBL/GenBank/DDBJ databases">
        <title>Caryophanon latum genome sequencing.</title>
        <authorList>
            <person name="Verma A."/>
            <person name="Pal Y."/>
            <person name="Krishnamurthi S."/>
        </authorList>
    </citation>
    <scope>NUCLEOTIDE SEQUENCE [LARGE SCALE GENOMIC DNA]</scope>
    <source>
        <strain evidence="10 11">DSM 14151</strain>
    </source>
</reference>
<comment type="caution">
    <text evidence="10">The sequence shown here is derived from an EMBL/GenBank/DDBJ whole genome shotgun (WGS) entry which is preliminary data.</text>
</comment>
<sequence length="120" mass="13618">MISFFLTAKRLLGAIVVLWKEKVFLSLVTTLLLINLSGTLFYSSIEQWSYFDAFYFSWVSLIPTSIDLGYAPVTTFGKVFTMMYLVVGTGIMLALLAMVAKAVLRVDDENTKRTKKRLEE</sequence>
<evidence type="ECO:0000256" key="6">
    <source>
        <dbReference type="ARBA" id="ARBA00023136"/>
    </source>
</evidence>
<evidence type="ECO:0000256" key="8">
    <source>
        <dbReference type="SAM" id="Phobius"/>
    </source>
</evidence>
<keyword evidence="11" id="KW-1185">Reference proteome</keyword>
<dbReference type="EMBL" id="MATO01000037">
    <property type="protein sequence ID" value="OCS90490.1"/>
    <property type="molecule type" value="Genomic_DNA"/>
</dbReference>
<keyword evidence="5" id="KW-0406">Ion transport</keyword>
<dbReference type="InterPro" id="IPR003280">
    <property type="entry name" value="2pore_dom_K_chnl"/>
</dbReference>
<feature type="transmembrane region" description="Helical" evidence="8">
    <location>
        <begin position="23"/>
        <end position="42"/>
    </location>
</feature>
<dbReference type="PANTHER" id="PTHR11003:SF291">
    <property type="entry name" value="IP11374P"/>
    <property type="match status" value="1"/>
</dbReference>
<dbReference type="GO" id="GO:0030322">
    <property type="term" value="P:stabilization of membrane potential"/>
    <property type="evidence" value="ECO:0007669"/>
    <property type="project" value="TreeGrafter"/>
</dbReference>
<dbReference type="GO" id="GO:0005886">
    <property type="term" value="C:plasma membrane"/>
    <property type="evidence" value="ECO:0007669"/>
    <property type="project" value="TreeGrafter"/>
</dbReference>
<evidence type="ECO:0000256" key="5">
    <source>
        <dbReference type="ARBA" id="ARBA00023065"/>
    </source>
</evidence>
<dbReference type="Proteomes" id="UP000093482">
    <property type="component" value="Unassembled WGS sequence"/>
</dbReference>
<keyword evidence="2" id="KW-0813">Transport</keyword>
<comment type="subcellular location">
    <subcellularLocation>
        <location evidence="1">Membrane</location>
        <topology evidence="1">Multi-pass membrane protein</topology>
    </subcellularLocation>
</comment>
<proteinExistence type="predicted"/>
<gene>
    <name evidence="10" type="ORF">A6K76_11535</name>
</gene>
<protein>
    <submittedName>
        <fullName evidence="10">Ion channel protein</fullName>
    </submittedName>
</protein>
<evidence type="ECO:0000313" key="10">
    <source>
        <dbReference type="EMBL" id="OCS90490.1"/>
    </source>
</evidence>
<evidence type="ECO:0000256" key="7">
    <source>
        <dbReference type="ARBA" id="ARBA00023303"/>
    </source>
</evidence>
<dbReference type="Pfam" id="PF07885">
    <property type="entry name" value="Ion_trans_2"/>
    <property type="match status" value="1"/>
</dbReference>
<evidence type="ECO:0000256" key="4">
    <source>
        <dbReference type="ARBA" id="ARBA00022989"/>
    </source>
</evidence>
<name>A0A1C0YTK4_9BACL</name>
<dbReference type="OrthoDB" id="9785285at2"/>
<feature type="domain" description="Potassium channel" evidence="9">
    <location>
        <begin position="30"/>
        <end position="103"/>
    </location>
</feature>
<dbReference type="InterPro" id="IPR013099">
    <property type="entry name" value="K_chnl_dom"/>
</dbReference>
<evidence type="ECO:0000259" key="9">
    <source>
        <dbReference type="Pfam" id="PF07885"/>
    </source>
</evidence>
<keyword evidence="4 8" id="KW-1133">Transmembrane helix</keyword>
<feature type="transmembrane region" description="Helical" evidence="8">
    <location>
        <begin position="79"/>
        <end position="104"/>
    </location>
</feature>
<organism evidence="10 11">
    <name type="scientific">Caryophanon latum</name>
    <dbReference type="NCBI Taxonomy" id="33977"/>
    <lineage>
        <taxon>Bacteria</taxon>
        <taxon>Bacillati</taxon>
        <taxon>Bacillota</taxon>
        <taxon>Bacilli</taxon>
        <taxon>Bacillales</taxon>
        <taxon>Caryophanaceae</taxon>
        <taxon>Caryophanon</taxon>
    </lineage>
</organism>
<dbReference type="GO" id="GO:0015271">
    <property type="term" value="F:outward rectifier potassium channel activity"/>
    <property type="evidence" value="ECO:0007669"/>
    <property type="project" value="TreeGrafter"/>
</dbReference>
<dbReference type="RefSeq" id="WP_066464765.1">
    <property type="nucleotide sequence ID" value="NZ_MATO01000037.1"/>
</dbReference>
<evidence type="ECO:0000256" key="3">
    <source>
        <dbReference type="ARBA" id="ARBA00022692"/>
    </source>
</evidence>